<name>A0A5C6W4T1_9BACI</name>
<dbReference type="GO" id="GO:0000155">
    <property type="term" value="F:phosphorelay sensor kinase activity"/>
    <property type="evidence" value="ECO:0007669"/>
    <property type="project" value="InterPro"/>
</dbReference>
<feature type="transmembrane region" description="Helical" evidence="11">
    <location>
        <begin position="131"/>
        <end position="150"/>
    </location>
</feature>
<dbReference type="PANTHER" id="PTHR45453:SF1">
    <property type="entry name" value="PHOSPHATE REGULON SENSOR PROTEIN PHOR"/>
    <property type="match status" value="1"/>
</dbReference>
<evidence type="ECO:0000259" key="12">
    <source>
        <dbReference type="PROSITE" id="PS50109"/>
    </source>
</evidence>
<dbReference type="Pfam" id="PF00512">
    <property type="entry name" value="HisKA"/>
    <property type="match status" value="1"/>
</dbReference>
<dbReference type="InterPro" id="IPR036097">
    <property type="entry name" value="HisK_dim/P_sf"/>
</dbReference>
<keyword evidence="11" id="KW-0472">Membrane</keyword>
<dbReference type="PROSITE" id="PS50109">
    <property type="entry name" value="HIS_KIN"/>
    <property type="match status" value="1"/>
</dbReference>
<keyword evidence="5" id="KW-0808">Transferase</keyword>
<feature type="transmembrane region" description="Helical" evidence="11">
    <location>
        <begin position="41"/>
        <end position="58"/>
    </location>
</feature>
<dbReference type="SMART" id="SM00387">
    <property type="entry name" value="HATPase_c"/>
    <property type="match status" value="1"/>
</dbReference>
<evidence type="ECO:0000313" key="13">
    <source>
        <dbReference type="EMBL" id="TXC92957.1"/>
    </source>
</evidence>
<dbReference type="SMART" id="SM00388">
    <property type="entry name" value="HisKA"/>
    <property type="match status" value="1"/>
</dbReference>
<proteinExistence type="predicted"/>
<evidence type="ECO:0000256" key="5">
    <source>
        <dbReference type="ARBA" id="ARBA00022679"/>
    </source>
</evidence>
<evidence type="ECO:0000256" key="6">
    <source>
        <dbReference type="ARBA" id="ARBA00022741"/>
    </source>
</evidence>
<keyword evidence="9" id="KW-0902">Two-component regulatory system</keyword>
<dbReference type="InterPro" id="IPR036890">
    <property type="entry name" value="HATPase_C_sf"/>
</dbReference>
<dbReference type="AlphaFoldDB" id="A0A5C6W4T1"/>
<dbReference type="InterPro" id="IPR056374">
    <property type="entry name" value="DesK/YvfT_N"/>
</dbReference>
<dbReference type="InterPro" id="IPR050351">
    <property type="entry name" value="BphY/WalK/GraS-like"/>
</dbReference>
<evidence type="ECO:0000256" key="1">
    <source>
        <dbReference type="ARBA" id="ARBA00000085"/>
    </source>
</evidence>
<keyword evidence="11" id="KW-0812">Transmembrane</keyword>
<keyword evidence="7 13" id="KW-0418">Kinase</keyword>
<evidence type="ECO:0000256" key="11">
    <source>
        <dbReference type="SAM" id="Phobius"/>
    </source>
</evidence>
<dbReference type="GO" id="GO:0005886">
    <property type="term" value="C:plasma membrane"/>
    <property type="evidence" value="ECO:0007669"/>
    <property type="project" value="TreeGrafter"/>
</dbReference>
<dbReference type="GO" id="GO:0016036">
    <property type="term" value="P:cellular response to phosphate starvation"/>
    <property type="evidence" value="ECO:0007669"/>
    <property type="project" value="TreeGrafter"/>
</dbReference>
<dbReference type="PRINTS" id="PR00344">
    <property type="entry name" value="BCTRLSENSOR"/>
</dbReference>
<comment type="caution">
    <text evidence="13">The sequence shown here is derived from an EMBL/GenBank/DDBJ whole genome shotgun (WGS) entry which is preliminary data.</text>
</comment>
<keyword evidence="6" id="KW-0547">Nucleotide-binding</keyword>
<evidence type="ECO:0000256" key="4">
    <source>
        <dbReference type="ARBA" id="ARBA00022553"/>
    </source>
</evidence>
<dbReference type="GO" id="GO:0004721">
    <property type="term" value="F:phosphoprotein phosphatase activity"/>
    <property type="evidence" value="ECO:0007669"/>
    <property type="project" value="TreeGrafter"/>
</dbReference>
<dbReference type="InterPro" id="IPR003594">
    <property type="entry name" value="HATPase_dom"/>
</dbReference>
<keyword evidence="10" id="KW-0175">Coiled coil</keyword>
<dbReference type="InterPro" id="IPR005467">
    <property type="entry name" value="His_kinase_dom"/>
</dbReference>
<dbReference type="Pfam" id="PF23540">
    <property type="entry name" value="DesK_N"/>
    <property type="match status" value="1"/>
</dbReference>
<dbReference type="Gene3D" id="1.10.287.130">
    <property type="match status" value="1"/>
</dbReference>
<evidence type="ECO:0000256" key="8">
    <source>
        <dbReference type="ARBA" id="ARBA00022840"/>
    </source>
</evidence>
<comment type="catalytic activity">
    <reaction evidence="1">
        <text>ATP + protein L-histidine = ADP + protein N-phospho-L-histidine.</text>
        <dbReference type="EC" id="2.7.13.3"/>
    </reaction>
</comment>
<dbReference type="Proteomes" id="UP000321363">
    <property type="component" value="Unassembled WGS sequence"/>
</dbReference>
<dbReference type="InterPro" id="IPR004358">
    <property type="entry name" value="Sig_transdc_His_kin-like_C"/>
</dbReference>
<dbReference type="InterPro" id="IPR003661">
    <property type="entry name" value="HisK_dim/P_dom"/>
</dbReference>
<dbReference type="EC" id="2.7.13.3" evidence="3"/>
<evidence type="ECO:0000256" key="3">
    <source>
        <dbReference type="ARBA" id="ARBA00012438"/>
    </source>
</evidence>
<comment type="subcellular location">
    <subcellularLocation>
        <location evidence="2">Membrane</location>
    </subcellularLocation>
</comment>
<evidence type="ECO:0000256" key="2">
    <source>
        <dbReference type="ARBA" id="ARBA00004370"/>
    </source>
</evidence>
<evidence type="ECO:0000256" key="10">
    <source>
        <dbReference type="SAM" id="Coils"/>
    </source>
</evidence>
<feature type="transmembrane region" description="Helical" evidence="11">
    <location>
        <begin position="105"/>
        <end position="125"/>
    </location>
</feature>
<protein>
    <recommendedName>
        <fullName evidence="3">histidine kinase</fullName>
        <ecNumber evidence="3">2.7.13.3</ecNumber>
    </recommendedName>
</protein>
<keyword evidence="11" id="KW-1133">Transmembrane helix</keyword>
<feature type="coiled-coil region" evidence="10">
    <location>
        <begin position="149"/>
        <end position="190"/>
    </location>
</feature>
<dbReference type="Gene3D" id="3.30.565.10">
    <property type="entry name" value="Histidine kinase-like ATPase, C-terminal domain"/>
    <property type="match status" value="1"/>
</dbReference>
<dbReference type="PANTHER" id="PTHR45453">
    <property type="entry name" value="PHOSPHATE REGULON SENSOR PROTEIN PHOR"/>
    <property type="match status" value="1"/>
</dbReference>
<evidence type="ECO:0000256" key="7">
    <source>
        <dbReference type="ARBA" id="ARBA00022777"/>
    </source>
</evidence>
<dbReference type="GO" id="GO:0005524">
    <property type="term" value="F:ATP binding"/>
    <property type="evidence" value="ECO:0007669"/>
    <property type="project" value="UniProtKB-KW"/>
</dbReference>
<evidence type="ECO:0000313" key="14">
    <source>
        <dbReference type="Proteomes" id="UP000321363"/>
    </source>
</evidence>
<dbReference type="SUPFAM" id="SSF55874">
    <property type="entry name" value="ATPase domain of HSP90 chaperone/DNA topoisomerase II/histidine kinase"/>
    <property type="match status" value="1"/>
</dbReference>
<keyword evidence="8" id="KW-0067">ATP-binding</keyword>
<dbReference type="EMBL" id="VOQF01000001">
    <property type="protein sequence ID" value="TXC92957.1"/>
    <property type="molecule type" value="Genomic_DNA"/>
</dbReference>
<keyword evidence="14" id="KW-1185">Reference proteome</keyword>
<organism evidence="13 14">
    <name type="scientific">Metabacillus litoralis</name>
    <dbReference type="NCBI Taxonomy" id="152268"/>
    <lineage>
        <taxon>Bacteria</taxon>
        <taxon>Bacillati</taxon>
        <taxon>Bacillota</taxon>
        <taxon>Bacilli</taxon>
        <taxon>Bacillales</taxon>
        <taxon>Bacillaceae</taxon>
        <taxon>Metabacillus</taxon>
    </lineage>
</organism>
<dbReference type="CDD" id="cd00082">
    <property type="entry name" value="HisKA"/>
    <property type="match status" value="1"/>
</dbReference>
<dbReference type="SUPFAM" id="SSF47384">
    <property type="entry name" value="Homodimeric domain of signal transducing histidine kinase"/>
    <property type="match status" value="1"/>
</dbReference>
<reference evidence="13 14" key="1">
    <citation type="journal article" date="2005" name="Int. J. Syst. Evol. Microbiol.">
        <title>Bacillus litoralis sp. nov., isolated from a tidal flat of the Yellow Sea in Korea.</title>
        <authorList>
            <person name="Yoon J.H."/>
            <person name="Oh T.K."/>
        </authorList>
    </citation>
    <scope>NUCLEOTIDE SEQUENCE [LARGE SCALE GENOMIC DNA]</scope>
    <source>
        <strain evidence="13 14">SW-211</strain>
    </source>
</reference>
<evidence type="ECO:0000256" key="9">
    <source>
        <dbReference type="ARBA" id="ARBA00023012"/>
    </source>
</evidence>
<feature type="domain" description="Histidine kinase" evidence="12">
    <location>
        <begin position="190"/>
        <end position="407"/>
    </location>
</feature>
<dbReference type="OrthoDB" id="335833at2"/>
<dbReference type="CDD" id="cd00075">
    <property type="entry name" value="HATPase"/>
    <property type="match status" value="1"/>
</dbReference>
<dbReference type="Pfam" id="PF02518">
    <property type="entry name" value="HATPase_c"/>
    <property type="match status" value="1"/>
</dbReference>
<feature type="transmembrane region" description="Helical" evidence="11">
    <location>
        <begin position="17"/>
        <end position="34"/>
    </location>
</feature>
<accession>A0A5C6W4T1</accession>
<gene>
    <name evidence="13" type="ORF">FS935_01830</name>
</gene>
<keyword evidence="4" id="KW-0597">Phosphoprotein</keyword>
<dbReference type="FunFam" id="1.10.287.130:FF:000001">
    <property type="entry name" value="Two-component sensor histidine kinase"/>
    <property type="match status" value="1"/>
</dbReference>
<sequence>MIVKLFLFKIFPREEGYLPYLYLVNICFPFYFLLKETSVKLMLGLLLLITFIFLYRQVYWTKRFITIFIAAEFVITLLFAYMYHPMYLYMVFVFVYQAVRLPIKWLYYLSGVFGALSLYLIYKTIYPDQLYLVYMLLPTVFGGCILPFIIKASLNYKELSEDLKRTADELQQKNKEMMLLEDSKKRMLSDLSHDLKTPMTTIQGYSKVLYEDLIDNEEQKRKYLKYIHDKSVRVTSLIDELFMFSKLDNPDFNLYKEKRDICEFFREIIVEYYEVFAEKEMELDITIPSVKILYHFDKKLMYRAISNILENTIKYNPEQTKVYLTLEKSLHSIILDIGDNGIGIPEDIASSLFDPFTRGDKSRMDDGGSGLGLTISRKIVEKHQGKLILETKPLRGKTNFKIVMPIN</sequence>